<keyword evidence="1" id="KW-1133">Transmembrane helix</keyword>
<feature type="transmembrane region" description="Helical" evidence="1">
    <location>
        <begin position="167"/>
        <end position="183"/>
    </location>
</feature>
<keyword evidence="1" id="KW-0812">Transmembrane</keyword>
<evidence type="ECO:0000313" key="2">
    <source>
        <dbReference type="EMBL" id="MFD0983647.1"/>
    </source>
</evidence>
<evidence type="ECO:0000313" key="3">
    <source>
        <dbReference type="Proteomes" id="UP001597051"/>
    </source>
</evidence>
<feature type="transmembrane region" description="Helical" evidence="1">
    <location>
        <begin position="61"/>
        <end position="82"/>
    </location>
</feature>
<feature type="transmembrane region" description="Helical" evidence="1">
    <location>
        <begin position="303"/>
        <end position="325"/>
    </location>
</feature>
<comment type="caution">
    <text evidence="2">The sequence shown here is derived from an EMBL/GenBank/DDBJ whole genome shotgun (WGS) entry which is preliminary data.</text>
</comment>
<sequence length="389" mass="45163">MQRLKNYIFISIFLSGIAYSYFTATGLFAFRALSFAGLSFFYLFISMNFSLRIKELNKDFFSVNPISIYLLVVFIILIFSLTRTKIDYITLFFHPYAFPAFFLAVVALFVNKNSISFLSLVSSYMTKLIPLFTIIDLIIFKHPIMLVAGYSFLLFDFLTTTSTKRKLFIVLLLLAAINFFRLYDYRSGIIVITIFLLAFLSSRIFKLVRSKMLKFTFLVASFTLVYFLFFYFAEMFEYLTSSIKAETLSKTDSRSFLFIELFSDLKRADYAMGRGYLGTYYSPYFKEWLGDGGDSSQRFSVEIGFLQIILKGGLLLLITTILLFIKSIYFGIINYKPNSFKFLIAAWLLIEFAMLSVENFPSFGVHFFFIWILIGILNKPKRKFTPAFA</sequence>
<dbReference type="EMBL" id="JBHTIZ010000011">
    <property type="protein sequence ID" value="MFD0983647.1"/>
    <property type="molecule type" value="Genomic_DNA"/>
</dbReference>
<reference evidence="3" key="1">
    <citation type="journal article" date="2019" name="Int. J. Syst. Evol. Microbiol.">
        <title>The Global Catalogue of Microorganisms (GCM) 10K type strain sequencing project: providing services to taxonomists for standard genome sequencing and annotation.</title>
        <authorList>
            <consortium name="The Broad Institute Genomics Platform"/>
            <consortium name="The Broad Institute Genome Sequencing Center for Infectious Disease"/>
            <person name="Wu L."/>
            <person name="Ma J."/>
        </authorList>
    </citation>
    <scope>NUCLEOTIDE SEQUENCE [LARGE SCALE GENOMIC DNA]</scope>
    <source>
        <strain evidence="3">CECT 7649</strain>
    </source>
</reference>
<gene>
    <name evidence="2" type="ORF">ACFQ0S_04060</name>
</gene>
<dbReference type="RefSeq" id="WP_379754239.1">
    <property type="nucleotide sequence ID" value="NZ_JBHSYB010000012.1"/>
</dbReference>
<feature type="transmembrane region" description="Helical" evidence="1">
    <location>
        <begin position="117"/>
        <end position="138"/>
    </location>
</feature>
<proteinExistence type="predicted"/>
<accession>A0ABW3IZN3</accession>
<evidence type="ECO:0000256" key="1">
    <source>
        <dbReference type="SAM" id="Phobius"/>
    </source>
</evidence>
<name>A0ABW3IZN3_9FLAO</name>
<feature type="transmembrane region" description="Helical" evidence="1">
    <location>
        <begin position="7"/>
        <end position="22"/>
    </location>
</feature>
<feature type="transmembrane region" description="Helical" evidence="1">
    <location>
        <begin position="337"/>
        <end position="354"/>
    </location>
</feature>
<feature type="transmembrane region" description="Helical" evidence="1">
    <location>
        <begin position="28"/>
        <end position="49"/>
    </location>
</feature>
<dbReference type="Proteomes" id="UP001597051">
    <property type="component" value="Unassembled WGS sequence"/>
</dbReference>
<protein>
    <recommendedName>
        <fullName evidence="4">O-antigen ligase domain-containing protein</fullName>
    </recommendedName>
</protein>
<evidence type="ECO:0008006" key="4">
    <source>
        <dbReference type="Google" id="ProtNLM"/>
    </source>
</evidence>
<keyword evidence="3" id="KW-1185">Reference proteome</keyword>
<organism evidence="2 3">
    <name type="scientific">Flavobacterium myungsuense</name>
    <dbReference type="NCBI Taxonomy" id="651823"/>
    <lineage>
        <taxon>Bacteria</taxon>
        <taxon>Pseudomonadati</taxon>
        <taxon>Bacteroidota</taxon>
        <taxon>Flavobacteriia</taxon>
        <taxon>Flavobacteriales</taxon>
        <taxon>Flavobacteriaceae</taxon>
        <taxon>Flavobacterium</taxon>
    </lineage>
</organism>
<feature type="transmembrane region" description="Helical" evidence="1">
    <location>
        <begin position="88"/>
        <end position="110"/>
    </location>
</feature>
<feature type="transmembrane region" description="Helical" evidence="1">
    <location>
        <begin position="189"/>
        <end position="208"/>
    </location>
</feature>
<feature type="transmembrane region" description="Helical" evidence="1">
    <location>
        <begin position="144"/>
        <end position="160"/>
    </location>
</feature>
<keyword evidence="1" id="KW-0472">Membrane</keyword>
<feature type="transmembrane region" description="Helical" evidence="1">
    <location>
        <begin position="360"/>
        <end position="377"/>
    </location>
</feature>
<feature type="transmembrane region" description="Helical" evidence="1">
    <location>
        <begin position="215"/>
        <end position="233"/>
    </location>
</feature>